<gene>
    <name evidence="1" type="ORF">L914_08391</name>
</gene>
<evidence type="ECO:0000313" key="1">
    <source>
        <dbReference type="EMBL" id="ETM46766.1"/>
    </source>
</evidence>
<organism evidence="1">
    <name type="scientific">Phytophthora nicotianae</name>
    <name type="common">Potato buckeye rot agent</name>
    <name type="synonym">Phytophthora parasitica</name>
    <dbReference type="NCBI Taxonomy" id="4792"/>
    <lineage>
        <taxon>Eukaryota</taxon>
        <taxon>Sar</taxon>
        <taxon>Stramenopiles</taxon>
        <taxon>Oomycota</taxon>
        <taxon>Peronosporomycetes</taxon>
        <taxon>Peronosporales</taxon>
        <taxon>Peronosporaceae</taxon>
        <taxon>Phytophthora</taxon>
    </lineage>
</organism>
<sequence length="134" mass="15488">MGLRTIPDTVHVAESESTLRGSLTYWRCHLGSTRRTKTDLDDPTAEDAVQHDEEVRDGMLELVEKEIADGFALSFKQELPRIALRFDLWRTRLGADPPAKVPPMRIRLKPNAKSYRSKARKYPPNVRRCYWNHA</sequence>
<dbReference type="AlphaFoldDB" id="W2NDV0"/>
<name>W2NDV0_PHYNI</name>
<proteinExistence type="predicted"/>
<dbReference type="EMBL" id="KI692786">
    <property type="protein sequence ID" value="ETM46766.1"/>
    <property type="molecule type" value="Genomic_DNA"/>
</dbReference>
<reference evidence="1" key="1">
    <citation type="submission" date="2013-11" db="EMBL/GenBank/DDBJ databases">
        <title>The Genome Sequence of Phytophthora parasitica IAC_01/95.</title>
        <authorList>
            <consortium name="The Broad Institute Genomics Platform"/>
            <person name="Russ C."/>
            <person name="Tyler B."/>
            <person name="Panabieres F."/>
            <person name="Shan W."/>
            <person name="Tripathy S."/>
            <person name="Grunwald N."/>
            <person name="Machado M."/>
            <person name="Johnson C.S."/>
            <person name="Arredondo F."/>
            <person name="Hong C."/>
            <person name="Coffey M."/>
            <person name="Young S.K."/>
            <person name="Zeng Q."/>
            <person name="Gargeya S."/>
            <person name="Fitzgerald M."/>
            <person name="Abouelleil A."/>
            <person name="Alvarado L."/>
            <person name="Chapman S.B."/>
            <person name="Gainer-Dewar J."/>
            <person name="Goldberg J."/>
            <person name="Griggs A."/>
            <person name="Gujja S."/>
            <person name="Hansen M."/>
            <person name="Howarth C."/>
            <person name="Imamovic A."/>
            <person name="Ireland A."/>
            <person name="Larimer J."/>
            <person name="McCowan C."/>
            <person name="Murphy C."/>
            <person name="Pearson M."/>
            <person name="Poon T.W."/>
            <person name="Priest M."/>
            <person name="Roberts A."/>
            <person name="Saif S."/>
            <person name="Shea T."/>
            <person name="Sykes S."/>
            <person name="Wortman J."/>
            <person name="Nusbaum C."/>
            <person name="Birren B."/>
        </authorList>
    </citation>
    <scope>NUCLEOTIDE SEQUENCE [LARGE SCALE GENOMIC DNA]</scope>
    <source>
        <strain evidence="1">IAC_01/95</strain>
    </source>
</reference>
<dbReference type="Proteomes" id="UP000054532">
    <property type="component" value="Unassembled WGS sequence"/>
</dbReference>
<protein>
    <submittedName>
        <fullName evidence="1">Uncharacterized protein</fullName>
    </submittedName>
</protein>
<accession>W2NDV0</accession>